<dbReference type="Proteomes" id="UP001159042">
    <property type="component" value="Unassembled WGS sequence"/>
</dbReference>
<evidence type="ECO:0000256" key="1">
    <source>
        <dbReference type="SAM" id="MobiDB-lite"/>
    </source>
</evidence>
<organism evidence="2 3">
    <name type="scientific">Exocentrus adspersus</name>
    <dbReference type="NCBI Taxonomy" id="1586481"/>
    <lineage>
        <taxon>Eukaryota</taxon>
        <taxon>Metazoa</taxon>
        <taxon>Ecdysozoa</taxon>
        <taxon>Arthropoda</taxon>
        <taxon>Hexapoda</taxon>
        <taxon>Insecta</taxon>
        <taxon>Pterygota</taxon>
        <taxon>Neoptera</taxon>
        <taxon>Endopterygota</taxon>
        <taxon>Coleoptera</taxon>
        <taxon>Polyphaga</taxon>
        <taxon>Cucujiformia</taxon>
        <taxon>Chrysomeloidea</taxon>
        <taxon>Cerambycidae</taxon>
        <taxon>Lamiinae</taxon>
        <taxon>Acanthocinini</taxon>
        <taxon>Exocentrus</taxon>
    </lineage>
</organism>
<feature type="compositionally biased region" description="Basic and acidic residues" evidence="1">
    <location>
        <begin position="39"/>
        <end position="49"/>
    </location>
</feature>
<feature type="region of interest" description="Disordered" evidence="1">
    <location>
        <begin position="1"/>
        <end position="60"/>
    </location>
</feature>
<dbReference type="EMBL" id="JANEYG010000049">
    <property type="protein sequence ID" value="KAJ8915819.1"/>
    <property type="molecule type" value="Genomic_DNA"/>
</dbReference>
<proteinExistence type="predicted"/>
<keyword evidence="3" id="KW-1185">Reference proteome</keyword>
<reference evidence="2 3" key="1">
    <citation type="journal article" date="2023" name="Insect Mol. Biol.">
        <title>Genome sequencing provides insights into the evolution of gene families encoding plant cell wall-degrading enzymes in longhorned beetles.</title>
        <authorList>
            <person name="Shin N.R."/>
            <person name="Okamura Y."/>
            <person name="Kirsch R."/>
            <person name="Pauchet Y."/>
        </authorList>
    </citation>
    <scope>NUCLEOTIDE SEQUENCE [LARGE SCALE GENOMIC DNA]</scope>
    <source>
        <strain evidence="2">EAD_L_NR</strain>
    </source>
</reference>
<evidence type="ECO:0000313" key="2">
    <source>
        <dbReference type="EMBL" id="KAJ8915819.1"/>
    </source>
</evidence>
<evidence type="ECO:0000313" key="3">
    <source>
        <dbReference type="Proteomes" id="UP001159042"/>
    </source>
</evidence>
<comment type="caution">
    <text evidence="2">The sequence shown here is derived from an EMBL/GenBank/DDBJ whole genome shotgun (WGS) entry which is preliminary data.</text>
</comment>
<gene>
    <name evidence="2" type="ORF">NQ315_004631</name>
</gene>
<accession>A0AAV8VNU4</accession>
<name>A0AAV8VNU4_9CUCU</name>
<protein>
    <submittedName>
        <fullName evidence="2">Uncharacterized protein</fullName>
    </submittedName>
</protein>
<feature type="compositionally biased region" description="Basic and acidic residues" evidence="1">
    <location>
        <begin position="1"/>
        <end position="23"/>
    </location>
</feature>
<dbReference type="AlphaFoldDB" id="A0AAV8VNU4"/>
<sequence length="60" mass="6796">MSGKAENTKEETNKEPQEQKDPPPAESSTDEPKSRKKRSILDFEQRDNVGVDGAECEEFK</sequence>